<dbReference type="FunFam" id="3.40.350.10:FF:000006">
    <property type="entry name" value="FACT complex subunit SPT16"/>
    <property type="match status" value="1"/>
</dbReference>
<keyword evidence="5 12" id="KW-0805">Transcription regulation</keyword>
<dbReference type="AlphaFoldDB" id="A0A1V6U074"/>
<dbReference type="SUPFAM" id="SSF55920">
    <property type="entry name" value="Creatinase/aminopeptidase"/>
    <property type="match status" value="1"/>
</dbReference>
<sequence length="1018" mass="114806">MADKVAIDKKTFSNHLSNFYASWKADKRSGNTLFGGAESIVILMGKTNSNESSFQKNNAMHFWLLGYEFPATLFVFTTEAVYVVTTAKKAELLEPLKGGKIPIELLVTTKEPETKTKAFEKCLSVIKEAGKKVGTLPKDTTTGPFADEWKNAFKEVQKDVEEVDITPALSTAFAIKDPEELVSIRNASRACSGLMSEYFVDEMSRLLDEEKQMTHKALAGKVDAKIDDAKFFNKLARLPAEFDAEQIDWAYGPVIQSGGAYDLKLTATSDGNNLKPGIILSSFGIRYKTYNSLIGRTYLVDPSKAQEANYSLLLSVHDAVMKEIRDGVAAKDLYNKALNLVKSKKPELESHLTKNVGAGIGIELRDSNMVLNAKNNRPLKNGMTLSISIGFTDVKDESKGNGTYSMVITDTVRVGESGPHIFTKDAGIDMDSVSFYFGDEEEPEKPVKQKEPKSSAMNSRNVTRTKLRAERPTQVNEGAEARRREHQKELAGKKTKEGLERFTGTTADDNGVAQKKFKRFESYKRDNQLPAKVKDLTIYVDHKASTVIVPIMGRPVPFHINTIKNASKSDEGEYAYLRINFLSPGQGVGRKDDQPFEDPSAHFVRNLTLRSKHNDRLAQVAQDITELRKNALRREQEKKELEDVVEQDKLVEIRNRRPIKLPDVFLRPPLDGKRVPGEVEIHQNGLRYLSPFRNEHVDVLFSNVKHLFFQPCDHELIVLIHVHLKTPIMIGKRKTRDVQFYREATEMQFDETGNRRRKNRYGDEEEFEAEQEERRRRAGLNREFKAFAEKVADAGKDEGVDVDIPFREIGFTGVPNRSNVLIQPTTDTLVQLTEPPFLTITLNEIEIAHLERVQFGLKNFDMVFVFKDFHRPPVHINTIPVEALEGVKDWLDSVDIAYTEGPLNLNWTTIMKTVTSDPYGFFADGGWSFLAAESDSEGSDEEEESAFELSESEMGDESSEEDSEGYDDDASADASEDEEEMSGEESGEDWDELEKKAHRDDREAASMGDDDRSKKRKR</sequence>
<dbReference type="Pfam" id="PF08512">
    <property type="entry name" value="Rttp106-like_middle"/>
    <property type="match status" value="1"/>
</dbReference>
<feature type="compositionally biased region" description="Basic and acidic residues" evidence="14">
    <location>
        <begin position="444"/>
        <end position="453"/>
    </location>
</feature>
<feature type="region of interest" description="Disordered" evidence="14">
    <location>
        <begin position="439"/>
        <end position="491"/>
    </location>
</feature>
<dbReference type="Pfam" id="PF00557">
    <property type="entry name" value="Peptidase_M24"/>
    <property type="match status" value="1"/>
</dbReference>
<keyword evidence="7 12" id="KW-0804">Transcription</keyword>
<feature type="compositionally biased region" description="Basic and acidic residues" evidence="14">
    <location>
        <begin position="993"/>
        <end position="1018"/>
    </location>
</feature>
<dbReference type="STRING" id="303698.A0A1V6U074"/>
<evidence type="ECO:0000256" key="14">
    <source>
        <dbReference type="SAM" id="MobiDB-lite"/>
    </source>
</evidence>
<comment type="subcellular location">
    <subcellularLocation>
        <location evidence="12">Nucleus</location>
    </subcellularLocation>
    <subcellularLocation>
        <location evidence="12">Chromosome</location>
    </subcellularLocation>
</comment>
<feature type="coiled-coil region" evidence="13">
    <location>
        <begin position="610"/>
        <end position="644"/>
    </location>
</feature>
<keyword evidence="2 12" id="KW-0158">Chromosome</keyword>
<keyword evidence="3 12" id="KW-0235">DNA replication</keyword>
<comment type="similarity">
    <text evidence="1 12">Belongs to the peptidase M24 family. SPT16 subfamily.</text>
</comment>
<gene>
    <name evidence="18" type="ORF">PENSTE_c001G08389</name>
</gene>
<dbReference type="FunFam" id="2.30.29.150:FF:000002">
    <property type="entry name" value="FACT complex subunit SPT16"/>
    <property type="match status" value="1"/>
</dbReference>
<dbReference type="Gene3D" id="3.40.350.10">
    <property type="entry name" value="Creatinase/prolidase N-terminal domain"/>
    <property type="match status" value="1"/>
</dbReference>
<dbReference type="GO" id="GO:0034728">
    <property type="term" value="P:nucleosome organization"/>
    <property type="evidence" value="ECO:0007669"/>
    <property type="project" value="UniProtKB-ARBA"/>
</dbReference>
<comment type="function">
    <text evidence="10 12">Component of the FACT complex, a general chromatin factor that acts to reorganize nucleosomes. The FACT complex is involved in multiple processes that require DNA as a template such as mRNA elongation, DNA replication and DNA repair. During transcription elongation the FACT complex acts as a histone chaperone that both destabilizes and restores nucleosomal structure. It facilitates the passage of RNA polymerase II and transcription by promoting the dissociation of one histone H2A-H2B dimer from the nucleosome, then subsequently promotes the reestablishment of the nucleosome following the passage of RNA polymerase II.</text>
</comment>
<keyword evidence="4 12" id="KW-0227">DNA damage</keyword>
<dbReference type="PANTHER" id="PTHR13980">
    <property type="entry name" value="CDC68 RELATED"/>
    <property type="match status" value="1"/>
</dbReference>
<keyword evidence="9 12" id="KW-0539">Nucleus</keyword>
<keyword evidence="19" id="KW-1185">Reference proteome</keyword>
<feature type="domain" description="Histone chaperone RTT106/FACT complex subunit SPT16-like middle" evidence="17">
    <location>
        <begin position="811"/>
        <end position="901"/>
    </location>
</feature>
<evidence type="ECO:0000256" key="9">
    <source>
        <dbReference type="ARBA" id="ARBA00023242"/>
    </source>
</evidence>
<dbReference type="InterPro" id="IPR036005">
    <property type="entry name" value="Creatinase/aminopeptidase-like"/>
</dbReference>
<dbReference type="FunFam" id="2.30.29.30:FF:000017">
    <property type="entry name" value="FACT complex subunit SPT16"/>
    <property type="match status" value="1"/>
</dbReference>
<dbReference type="Pfam" id="PF14826">
    <property type="entry name" value="FACT-Spt16_Nlob"/>
    <property type="match status" value="1"/>
</dbReference>
<evidence type="ECO:0000256" key="1">
    <source>
        <dbReference type="ARBA" id="ARBA00010779"/>
    </source>
</evidence>
<dbReference type="InterPro" id="IPR011993">
    <property type="entry name" value="PH-like_dom_sf"/>
</dbReference>
<dbReference type="InterPro" id="IPR048969">
    <property type="entry name" value="FACT_SPT16_C"/>
</dbReference>
<evidence type="ECO:0000256" key="11">
    <source>
        <dbReference type="ARBA" id="ARBA00065209"/>
    </source>
</evidence>
<dbReference type="InterPro" id="IPR040258">
    <property type="entry name" value="Spt16"/>
</dbReference>
<dbReference type="SMART" id="SM01285">
    <property type="entry name" value="FACT-Spt16_Nlob"/>
    <property type="match status" value="1"/>
</dbReference>
<dbReference type="InterPro" id="IPR029148">
    <property type="entry name" value="FACT-SPT16_Nlobe"/>
</dbReference>
<feature type="compositionally biased region" description="Basic and acidic residues" evidence="14">
    <location>
        <begin position="479"/>
        <end position="491"/>
    </location>
</feature>
<dbReference type="InterPro" id="IPR013719">
    <property type="entry name" value="RTT106/SPT16-like_middle_dom"/>
</dbReference>
<dbReference type="Pfam" id="PF08644">
    <property type="entry name" value="SPT16"/>
    <property type="match status" value="1"/>
</dbReference>
<feature type="compositionally biased region" description="Acidic residues" evidence="14">
    <location>
        <begin position="934"/>
        <end position="992"/>
    </location>
</feature>
<dbReference type="SMART" id="SM01287">
    <property type="entry name" value="Rtt106"/>
    <property type="match status" value="1"/>
</dbReference>
<dbReference type="GO" id="GO:0031491">
    <property type="term" value="F:nucleosome binding"/>
    <property type="evidence" value="ECO:0007669"/>
    <property type="project" value="TreeGrafter"/>
</dbReference>
<feature type="compositionally biased region" description="Polar residues" evidence="14">
    <location>
        <begin position="455"/>
        <end position="464"/>
    </location>
</feature>
<dbReference type="InterPro" id="IPR029149">
    <property type="entry name" value="Creatin/AminoP/Spt16_N"/>
</dbReference>
<dbReference type="GO" id="GO:0006368">
    <property type="term" value="P:transcription elongation by RNA polymerase II"/>
    <property type="evidence" value="ECO:0007669"/>
    <property type="project" value="TreeGrafter"/>
</dbReference>
<evidence type="ECO:0000256" key="8">
    <source>
        <dbReference type="ARBA" id="ARBA00023204"/>
    </source>
</evidence>
<evidence type="ECO:0000259" key="15">
    <source>
        <dbReference type="SMART" id="SM01285"/>
    </source>
</evidence>
<evidence type="ECO:0000313" key="19">
    <source>
        <dbReference type="Proteomes" id="UP000191285"/>
    </source>
</evidence>
<dbReference type="Gene3D" id="3.90.230.10">
    <property type="entry name" value="Creatinase/methionine aminopeptidase superfamily"/>
    <property type="match status" value="1"/>
</dbReference>
<name>A0A1V6U074_9EURO</name>
<dbReference type="SMART" id="SM01286">
    <property type="entry name" value="SPT16"/>
    <property type="match status" value="1"/>
</dbReference>
<evidence type="ECO:0000256" key="7">
    <source>
        <dbReference type="ARBA" id="ARBA00023163"/>
    </source>
</evidence>
<comment type="subunit">
    <text evidence="11">Forms a stable heterodimer with POB3. The SPT16-POB3 dimer weakly associates with multiple molecules of NHP6 to form the FACT complex.</text>
</comment>
<dbReference type="PANTHER" id="PTHR13980:SF15">
    <property type="entry name" value="FACT COMPLEX SUBUNIT SPT16"/>
    <property type="match status" value="1"/>
</dbReference>
<dbReference type="GO" id="GO:0010468">
    <property type="term" value="P:regulation of gene expression"/>
    <property type="evidence" value="ECO:0007669"/>
    <property type="project" value="UniProtKB-ARBA"/>
</dbReference>
<dbReference type="GO" id="GO:0006281">
    <property type="term" value="P:DNA repair"/>
    <property type="evidence" value="ECO:0007669"/>
    <property type="project" value="UniProtKB-UniRule"/>
</dbReference>
<dbReference type="EMBL" id="MLKD01000001">
    <property type="protein sequence ID" value="OQE31489.1"/>
    <property type="molecule type" value="Genomic_DNA"/>
</dbReference>
<evidence type="ECO:0000256" key="6">
    <source>
        <dbReference type="ARBA" id="ARBA00023054"/>
    </source>
</evidence>
<dbReference type="Pfam" id="PF24824">
    <property type="entry name" value="PH_SPT16"/>
    <property type="match status" value="1"/>
</dbReference>
<protein>
    <recommendedName>
        <fullName evidence="12">FACT complex subunit</fullName>
    </recommendedName>
</protein>
<evidence type="ECO:0000256" key="13">
    <source>
        <dbReference type="SAM" id="Coils"/>
    </source>
</evidence>
<accession>A0A1V6U074</accession>
<dbReference type="InterPro" id="IPR000994">
    <property type="entry name" value="Pept_M24"/>
</dbReference>
<dbReference type="Gene3D" id="2.30.29.210">
    <property type="entry name" value="FACT complex subunit Spt16p/Cdc68p"/>
    <property type="match status" value="1"/>
</dbReference>
<dbReference type="GO" id="GO:0035101">
    <property type="term" value="C:FACT complex"/>
    <property type="evidence" value="ECO:0007669"/>
    <property type="project" value="UniProtKB-UniRule"/>
</dbReference>
<evidence type="ECO:0000256" key="3">
    <source>
        <dbReference type="ARBA" id="ARBA00022705"/>
    </source>
</evidence>
<proteinExistence type="inferred from homology"/>
<feature type="region of interest" description="Disordered" evidence="14">
    <location>
        <begin position="751"/>
        <end position="774"/>
    </location>
</feature>
<comment type="subunit">
    <text evidence="12">Component of the FACT complex.</text>
</comment>
<dbReference type="FunFam" id="2.30.29.210:FF:000001">
    <property type="entry name" value="FACT complex subunit spt16"/>
    <property type="match status" value="1"/>
</dbReference>
<evidence type="ECO:0000256" key="2">
    <source>
        <dbReference type="ARBA" id="ARBA00022454"/>
    </source>
</evidence>
<evidence type="ECO:0000259" key="16">
    <source>
        <dbReference type="SMART" id="SM01286"/>
    </source>
</evidence>
<evidence type="ECO:0000256" key="12">
    <source>
        <dbReference type="RuleBase" id="RU367052"/>
    </source>
</evidence>
<reference evidence="19" key="1">
    <citation type="journal article" date="2017" name="Nat. Microbiol.">
        <title>Global analysis of biosynthetic gene clusters reveals vast potential of secondary metabolite production in Penicillium species.</title>
        <authorList>
            <person name="Nielsen J.C."/>
            <person name="Grijseels S."/>
            <person name="Prigent S."/>
            <person name="Ji B."/>
            <person name="Dainat J."/>
            <person name="Nielsen K.F."/>
            <person name="Frisvad J.C."/>
            <person name="Workman M."/>
            <person name="Nielsen J."/>
        </authorList>
    </citation>
    <scope>NUCLEOTIDE SEQUENCE [LARGE SCALE GENOMIC DNA]</scope>
    <source>
        <strain evidence="19">IBT 24891</strain>
    </source>
</reference>
<dbReference type="FunFam" id="3.90.230.10:FF:000005">
    <property type="entry name" value="FACT complex subunit spt16"/>
    <property type="match status" value="1"/>
</dbReference>
<dbReference type="OrthoDB" id="10251642at2759"/>
<organism evidence="18 19">
    <name type="scientific">Penicillium steckii</name>
    <dbReference type="NCBI Taxonomy" id="303698"/>
    <lineage>
        <taxon>Eukaryota</taxon>
        <taxon>Fungi</taxon>
        <taxon>Dikarya</taxon>
        <taxon>Ascomycota</taxon>
        <taxon>Pezizomycotina</taxon>
        <taxon>Eurotiomycetes</taxon>
        <taxon>Eurotiomycetidae</taxon>
        <taxon>Eurotiales</taxon>
        <taxon>Aspergillaceae</taxon>
        <taxon>Penicillium</taxon>
    </lineage>
</organism>
<evidence type="ECO:0000259" key="17">
    <source>
        <dbReference type="SMART" id="SM01287"/>
    </source>
</evidence>
<keyword evidence="8 12" id="KW-0234">DNA repair</keyword>
<feature type="domain" description="FACT complex subunit SPT16 middle" evidence="16">
    <location>
        <begin position="538"/>
        <end position="688"/>
    </location>
</feature>
<evidence type="ECO:0000256" key="4">
    <source>
        <dbReference type="ARBA" id="ARBA00022763"/>
    </source>
</evidence>
<keyword evidence="6 13" id="KW-0175">Coiled coil</keyword>
<feature type="region of interest" description="Disordered" evidence="14">
    <location>
        <begin position="932"/>
        <end position="1018"/>
    </location>
</feature>
<evidence type="ECO:0000256" key="5">
    <source>
        <dbReference type="ARBA" id="ARBA00023015"/>
    </source>
</evidence>
<evidence type="ECO:0000256" key="10">
    <source>
        <dbReference type="ARBA" id="ARBA00025370"/>
    </source>
</evidence>
<dbReference type="GO" id="GO:0006260">
    <property type="term" value="P:DNA replication"/>
    <property type="evidence" value="ECO:0007669"/>
    <property type="project" value="UniProtKB-KW"/>
</dbReference>
<dbReference type="Pfam" id="PF21091">
    <property type="entry name" value="SPT16_C"/>
    <property type="match status" value="1"/>
</dbReference>
<feature type="domain" description="FACT complex subunit SPT16 N-terminal lobe" evidence="15">
    <location>
        <begin position="7"/>
        <end position="169"/>
    </location>
</feature>
<comment type="caution">
    <text evidence="18">The sequence shown here is derived from an EMBL/GenBank/DDBJ whole genome shotgun (WGS) entry which is preliminary data.</text>
</comment>
<dbReference type="InterPro" id="IPR013953">
    <property type="entry name" value="FACT_SPT16_M"/>
</dbReference>
<evidence type="ECO:0000313" key="18">
    <source>
        <dbReference type="EMBL" id="OQE31489.1"/>
    </source>
</evidence>
<dbReference type="Proteomes" id="UP000191285">
    <property type="component" value="Unassembled WGS sequence"/>
</dbReference>
<dbReference type="InterPro" id="IPR056595">
    <property type="entry name" value="Fact-SPT16_PH"/>
</dbReference>
<dbReference type="Gene3D" id="2.30.29.30">
    <property type="entry name" value="Pleckstrin-homology domain (PH domain)/Phosphotyrosine-binding domain (PTB)"/>
    <property type="match status" value="1"/>
</dbReference>
<dbReference type="Gene3D" id="2.30.29.150">
    <property type="match status" value="1"/>
</dbReference>